<name>A0A841GVG2_9BACT</name>
<dbReference type="HAMAP" id="MF_00127">
    <property type="entry name" value="His_tRNA_synth"/>
    <property type="match status" value="1"/>
</dbReference>
<dbReference type="NCBIfam" id="TIGR00442">
    <property type="entry name" value="hisS"/>
    <property type="match status" value="1"/>
</dbReference>
<evidence type="ECO:0000313" key="12">
    <source>
        <dbReference type="Proteomes" id="UP000582837"/>
    </source>
</evidence>
<sequence length="429" mass="47716">MSNSNFQALPGFRDFYPDDLAIRSHIMATWRDVARRYGFQEYDGPPLEPLELYTEKSGPEIVQQLYNFTDKGDREVAMRPEMTPTLARMAGARANGMRKPIKWFAVPQLFRYERAQRGRLREHFQLNLDILGEADVSADAELLAAAIDMLRAFGLTHEDFVARVSDRGLLRALLLHAGTPEDQLVLVYNIVDKLERETREAIAKRLRDEAGLAADAAERVLDIFRHTDFDAVREAYGETEGVGPEITRVGLLFTALRDMGLGDYVRFDLSIVRGLAYYTGTVFELFDTRGELRAICGGGRYDNLLKQIAGVDMPALGFGMGDVVLKELLTDRGLLPSTKHVVDYYLIVGTPAERPAMLALAHALRDQGHAVEYTLPEAGRNKQFKTASALGARHTVVIGPEEAAEGVALVREVGSGQERRVPLAEVGRP</sequence>
<evidence type="ECO:0000259" key="10">
    <source>
        <dbReference type="PROSITE" id="PS50862"/>
    </source>
</evidence>
<accession>A0A841GVG2</accession>
<gene>
    <name evidence="8" type="primary">hisS</name>
    <name evidence="11" type="ORF">HNQ61_001305</name>
</gene>
<keyword evidence="5 8" id="KW-0648">Protein biosynthesis</keyword>
<dbReference type="PROSITE" id="PS50862">
    <property type="entry name" value="AA_TRNA_LIGASE_II"/>
    <property type="match status" value="1"/>
</dbReference>
<dbReference type="Gene3D" id="3.30.930.10">
    <property type="entry name" value="Bira Bifunctional Protein, Domain 2"/>
    <property type="match status" value="2"/>
</dbReference>
<keyword evidence="8" id="KW-0067">ATP-binding</keyword>
<protein>
    <recommendedName>
        <fullName evidence="8">Histidine--tRNA ligase</fullName>
        <ecNumber evidence="8">6.1.1.21</ecNumber>
    </recommendedName>
    <alternativeName>
        <fullName evidence="8">Histidyl-tRNA synthetase</fullName>
        <shortName evidence="8">HisRS</shortName>
    </alternativeName>
</protein>
<dbReference type="CDD" id="cd00773">
    <property type="entry name" value="HisRS-like_core"/>
    <property type="match status" value="1"/>
</dbReference>
<dbReference type="RefSeq" id="WP_170036228.1">
    <property type="nucleotide sequence ID" value="NZ_JABDTL010000002.1"/>
</dbReference>
<comment type="similarity">
    <text evidence="1 8">Belongs to the class-II aminoacyl-tRNA synthetase family.</text>
</comment>
<evidence type="ECO:0000256" key="3">
    <source>
        <dbReference type="ARBA" id="ARBA00022598"/>
    </source>
</evidence>
<feature type="domain" description="Aminoacyl-transfer RNA synthetases class-II family profile" evidence="10">
    <location>
        <begin position="1"/>
        <end position="336"/>
    </location>
</feature>
<dbReference type="SUPFAM" id="SSF52954">
    <property type="entry name" value="Class II aaRS ABD-related"/>
    <property type="match status" value="1"/>
</dbReference>
<feature type="binding site" evidence="9">
    <location>
        <begin position="81"/>
        <end position="83"/>
    </location>
    <ligand>
        <name>L-histidine</name>
        <dbReference type="ChEBI" id="CHEBI:57595"/>
    </ligand>
</feature>
<dbReference type="SUPFAM" id="SSF55681">
    <property type="entry name" value="Class II aaRS and biotin synthetases"/>
    <property type="match status" value="1"/>
</dbReference>
<evidence type="ECO:0000256" key="2">
    <source>
        <dbReference type="ARBA" id="ARBA00011738"/>
    </source>
</evidence>
<evidence type="ECO:0000256" key="5">
    <source>
        <dbReference type="ARBA" id="ARBA00022917"/>
    </source>
</evidence>
<feature type="binding site" evidence="9">
    <location>
        <position position="129"/>
    </location>
    <ligand>
        <name>L-histidine</name>
        <dbReference type="ChEBI" id="CHEBI:57595"/>
    </ligand>
</feature>
<feature type="binding site" evidence="9">
    <location>
        <position position="273"/>
    </location>
    <ligand>
        <name>L-histidine</name>
        <dbReference type="ChEBI" id="CHEBI:57595"/>
    </ligand>
</feature>
<keyword evidence="12" id="KW-1185">Reference proteome</keyword>
<comment type="catalytic activity">
    <reaction evidence="7 8">
        <text>tRNA(His) + L-histidine + ATP = L-histidyl-tRNA(His) + AMP + diphosphate + H(+)</text>
        <dbReference type="Rhea" id="RHEA:17313"/>
        <dbReference type="Rhea" id="RHEA-COMP:9665"/>
        <dbReference type="Rhea" id="RHEA-COMP:9689"/>
        <dbReference type="ChEBI" id="CHEBI:15378"/>
        <dbReference type="ChEBI" id="CHEBI:30616"/>
        <dbReference type="ChEBI" id="CHEBI:33019"/>
        <dbReference type="ChEBI" id="CHEBI:57595"/>
        <dbReference type="ChEBI" id="CHEBI:78442"/>
        <dbReference type="ChEBI" id="CHEBI:78527"/>
        <dbReference type="ChEBI" id="CHEBI:456215"/>
        <dbReference type="EC" id="6.1.1.21"/>
    </reaction>
</comment>
<dbReference type="InterPro" id="IPR015807">
    <property type="entry name" value="His-tRNA-ligase"/>
</dbReference>
<dbReference type="PIRSF" id="PIRSF001549">
    <property type="entry name" value="His-tRNA_synth"/>
    <property type="match status" value="1"/>
</dbReference>
<organism evidence="11 12">
    <name type="scientific">Longimicrobium terrae</name>
    <dbReference type="NCBI Taxonomy" id="1639882"/>
    <lineage>
        <taxon>Bacteria</taxon>
        <taxon>Pseudomonadati</taxon>
        <taxon>Gemmatimonadota</taxon>
        <taxon>Longimicrobiia</taxon>
        <taxon>Longimicrobiales</taxon>
        <taxon>Longimicrobiaceae</taxon>
        <taxon>Longimicrobium</taxon>
    </lineage>
</organism>
<dbReference type="GO" id="GO:0006427">
    <property type="term" value="P:histidyl-tRNA aminoacylation"/>
    <property type="evidence" value="ECO:0007669"/>
    <property type="project" value="UniProtKB-UniRule"/>
</dbReference>
<dbReference type="GO" id="GO:0005524">
    <property type="term" value="F:ATP binding"/>
    <property type="evidence" value="ECO:0007669"/>
    <property type="project" value="UniProtKB-UniRule"/>
</dbReference>
<reference evidence="11 12" key="1">
    <citation type="submission" date="2020-08" db="EMBL/GenBank/DDBJ databases">
        <title>Genomic Encyclopedia of Type Strains, Phase IV (KMG-IV): sequencing the most valuable type-strain genomes for metagenomic binning, comparative biology and taxonomic classification.</title>
        <authorList>
            <person name="Goeker M."/>
        </authorList>
    </citation>
    <scope>NUCLEOTIDE SEQUENCE [LARGE SCALE GENOMIC DNA]</scope>
    <source>
        <strain evidence="11 12">DSM 29007</strain>
    </source>
</reference>
<feature type="binding site" evidence="9">
    <location>
        <position position="125"/>
    </location>
    <ligand>
        <name>L-histidine</name>
        <dbReference type="ChEBI" id="CHEBI:57595"/>
    </ligand>
</feature>
<keyword evidence="8" id="KW-0963">Cytoplasm</keyword>
<dbReference type="InterPro" id="IPR006195">
    <property type="entry name" value="aa-tRNA-synth_II"/>
</dbReference>
<evidence type="ECO:0000256" key="8">
    <source>
        <dbReference type="HAMAP-Rule" id="MF_00127"/>
    </source>
</evidence>
<keyword evidence="6 8" id="KW-0030">Aminoacyl-tRNA synthetase</keyword>
<dbReference type="InterPro" id="IPR036621">
    <property type="entry name" value="Anticodon-bd_dom_sf"/>
</dbReference>
<dbReference type="PANTHER" id="PTHR43707:SF1">
    <property type="entry name" value="HISTIDINE--TRNA LIGASE, MITOCHONDRIAL-RELATED"/>
    <property type="match status" value="1"/>
</dbReference>
<evidence type="ECO:0000256" key="6">
    <source>
        <dbReference type="ARBA" id="ARBA00023146"/>
    </source>
</evidence>
<keyword evidence="3 8" id="KW-0436">Ligase</keyword>
<dbReference type="GO" id="GO:0004821">
    <property type="term" value="F:histidine-tRNA ligase activity"/>
    <property type="evidence" value="ECO:0007669"/>
    <property type="project" value="UniProtKB-UniRule"/>
</dbReference>
<feature type="binding site" evidence="9">
    <location>
        <position position="111"/>
    </location>
    <ligand>
        <name>L-histidine</name>
        <dbReference type="ChEBI" id="CHEBI:57595"/>
    </ligand>
</feature>
<keyword evidence="4 8" id="KW-0547">Nucleotide-binding</keyword>
<evidence type="ECO:0000313" key="11">
    <source>
        <dbReference type="EMBL" id="MBB6069688.1"/>
    </source>
</evidence>
<evidence type="ECO:0000256" key="9">
    <source>
        <dbReference type="PIRSR" id="PIRSR001549-1"/>
    </source>
</evidence>
<dbReference type="InterPro" id="IPR041715">
    <property type="entry name" value="HisRS-like_core"/>
</dbReference>
<comment type="caution">
    <text evidence="11">The sequence shown here is derived from an EMBL/GenBank/DDBJ whole genome shotgun (WGS) entry which is preliminary data.</text>
</comment>
<dbReference type="Proteomes" id="UP000582837">
    <property type="component" value="Unassembled WGS sequence"/>
</dbReference>
<dbReference type="PANTHER" id="PTHR43707">
    <property type="entry name" value="HISTIDYL-TRNA SYNTHETASE"/>
    <property type="match status" value="1"/>
</dbReference>
<comment type="subunit">
    <text evidence="2 8">Homodimer.</text>
</comment>
<dbReference type="EC" id="6.1.1.21" evidence="8"/>
<dbReference type="GO" id="GO:0005737">
    <property type="term" value="C:cytoplasm"/>
    <property type="evidence" value="ECO:0007669"/>
    <property type="project" value="UniProtKB-SubCell"/>
</dbReference>
<evidence type="ECO:0000256" key="4">
    <source>
        <dbReference type="ARBA" id="ARBA00022741"/>
    </source>
</evidence>
<dbReference type="Gene3D" id="3.40.50.800">
    <property type="entry name" value="Anticodon-binding domain"/>
    <property type="match status" value="1"/>
</dbReference>
<dbReference type="Pfam" id="PF03129">
    <property type="entry name" value="HGTP_anticodon"/>
    <property type="match status" value="1"/>
</dbReference>
<dbReference type="AlphaFoldDB" id="A0A841GVG2"/>
<comment type="subcellular location">
    <subcellularLocation>
        <location evidence="8">Cytoplasm</location>
    </subcellularLocation>
</comment>
<evidence type="ECO:0000256" key="1">
    <source>
        <dbReference type="ARBA" id="ARBA00008226"/>
    </source>
</evidence>
<proteinExistence type="inferred from homology"/>
<dbReference type="EMBL" id="JACHIA010000003">
    <property type="protein sequence ID" value="MBB6069688.1"/>
    <property type="molecule type" value="Genomic_DNA"/>
</dbReference>
<feature type="binding site" evidence="9">
    <location>
        <begin position="277"/>
        <end position="278"/>
    </location>
    <ligand>
        <name>L-histidine</name>
        <dbReference type="ChEBI" id="CHEBI:57595"/>
    </ligand>
</feature>
<dbReference type="InterPro" id="IPR045864">
    <property type="entry name" value="aa-tRNA-synth_II/BPL/LPL"/>
</dbReference>
<dbReference type="Pfam" id="PF13393">
    <property type="entry name" value="tRNA-synt_His"/>
    <property type="match status" value="1"/>
</dbReference>
<dbReference type="InterPro" id="IPR004154">
    <property type="entry name" value="Anticodon-bd"/>
</dbReference>
<evidence type="ECO:0000256" key="7">
    <source>
        <dbReference type="ARBA" id="ARBA00047639"/>
    </source>
</evidence>
<dbReference type="InterPro" id="IPR004516">
    <property type="entry name" value="HisRS/HisZ"/>
</dbReference>